<organism evidence="13 14">
    <name type="scientific">Psittacicella melopsittaci</name>
    <dbReference type="NCBI Taxonomy" id="2028576"/>
    <lineage>
        <taxon>Bacteria</taxon>
        <taxon>Pseudomonadati</taxon>
        <taxon>Pseudomonadota</taxon>
        <taxon>Gammaproteobacteria</taxon>
        <taxon>Pasteurellales</taxon>
        <taxon>Psittacicellaceae</taxon>
        <taxon>Psittacicella</taxon>
    </lineage>
</organism>
<name>A0A3A1YA19_9GAMM</name>
<evidence type="ECO:0000256" key="9">
    <source>
        <dbReference type="ARBA" id="ARBA00033070"/>
    </source>
</evidence>
<feature type="region of interest" description="Alpha C-terminal domain (alpha-CTD)" evidence="11">
    <location>
        <begin position="257"/>
        <end position="336"/>
    </location>
</feature>
<evidence type="ECO:0000256" key="5">
    <source>
        <dbReference type="ARBA" id="ARBA00022679"/>
    </source>
</evidence>
<keyword evidence="4 11" id="KW-0240">DNA-directed RNA polymerase</keyword>
<dbReference type="GO" id="GO:0003677">
    <property type="term" value="F:DNA binding"/>
    <property type="evidence" value="ECO:0007669"/>
    <property type="project" value="UniProtKB-UniRule"/>
</dbReference>
<comment type="catalytic activity">
    <reaction evidence="10 11">
        <text>RNA(n) + a ribonucleoside 5'-triphosphate = RNA(n+1) + diphosphate</text>
        <dbReference type="Rhea" id="RHEA:21248"/>
        <dbReference type="Rhea" id="RHEA-COMP:14527"/>
        <dbReference type="Rhea" id="RHEA-COMP:17342"/>
        <dbReference type="ChEBI" id="CHEBI:33019"/>
        <dbReference type="ChEBI" id="CHEBI:61557"/>
        <dbReference type="ChEBI" id="CHEBI:140395"/>
        <dbReference type="EC" id="2.7.7.6"/>
    </reaction>
</comment>
<evidence type="ECO:0000256" key="4">
    <source>
        <dbReference type="ARBA" id="ARBA00022478"/>
    </source>
</evidence>
<dbReference type="Pfam" id="PF01000">
    <property type="entry name" value="RNA_pol_A_bac"/>
    <property type="match status" value="1"/>
</dbReference>
<evidence type="ECO:0000256" key="3">
    <source>
        <dbReference type="ARBA" id="ARBA00015972"/>
    </source>
</evidence>
<dbReference type="InterPro" id="IPR011260">
    <property type="entry name" value="RNAP_asu_C"/>
</dbReference>
<dbReference type="HAMAP" id="MF_00059">
    <property type="entry name" value="RNApol_bact_RpoA"/>
    <property type="match status" value="1"/>
</dbReference>
<feature type="domain" description="DNA-directed RNA polymerase RpoA/D/Rpb3-type" evidence="12">
    <location>
        <begin position="24"/>
        <end position="241"/>
    </location>
</feature>
<dbReference type="OrthoDB" id="9805706at2"/>
<dbReference type="GO" id="GO:0003899">
    <property type="term" value="F:DNA-directed RNA polymerase activity"/>
    <property type="evidence" value="ECO:0007669"/>
    <property type="project" value="UniProtKB-UniRule"/>
</dbReference>
<keyword evidence="14" id="KW-1185">Reference proteome</keyword>
<dbReference type="GO" id="GO:0005737">
    <property type="term" value="C:cytoplasm"/>
    <property type="evidence" value="ECO:0007669"/>
    <property type="project" value="UniProtKB-ARBA"/>
</dbReference>
<dbReference type="Gene3D" id="1.10.150.20">
    <property type="entry name" value="5' to 3' exonuclease, C-terminal subdomain"/>
    <property type="match status" value="1"/>
</dbReference>
<comment type="similarity">
    <text evidence="1 11">Belongs to the RNA polymerase alpha chain family.</text>
</comment>
<gene>
    <name evidence="11" type="primary">rpoA</name>
    <name evidence="13" type="ORF">CJP74_02990</name>
</gene>
<dbReference type="NCBIfam" id="NF003513">
    <property type="entry name" value="PRK05182.1-2"/>
    <property type="match status" value="1"/>
</dbReference>
<dbReference type="EC" id="2.7.7.6" evidence="2 11"/>
<dbReference type="GO" id="GO:0000428">
    <property type="term" value="C:DNA-directed RNA polymerase complex"/>
    <property type="evidence" value="ECO:0007669"/>
    <property type="project" value="UniProtKB-KW"/>
</dbReference>
<proteinExistence type="inferred from homology"/>
<reference evidence="13 14" key="1">
    <citation type="submission" date="2017-08" db="EMBL/GenBank/DDBJ databases">
        <title>Reclassification of Bisgaard taxon 37 and 44.</title>
        <authorList>
            <person name="Christensen H."/>
        </authorList>
    </citation>
    <scope>NUCLEOTIDE SEQUENCE [LARGE SCALE GENOMIC DNA]</scope>
    <source>
        <strain evidence="13 14">B96_4</strain>
    </source>
</reference>
<dbReference type="AlphaFoldDB" id="A0A3A1YA19"/>
<dbReference type="InterPro" id="IPR011262">
    <property type="entry name" value="DNA-dir_RNA_pol_insert"/>
</dbReference>
<dbReference type="CDD" id="cd06928">
    <property type="entry name" value="RNAP_alpha_NTD"/>
    <property type="match status" value="1"/>
</dbReference>
<evidence type="ECO:0000256" key="8">
    <source>
        <dbReference type="ARBA" id="ARBA00032524"/>
    </source>
</evidence>
<dbReference type="EMBL" id="NRJH01000023">
    <property type="protein sequence ID" value="RIY32967.1"/>
    <property type="molecule type" value="Genomic_DNA"/>
</dbReference>
<dbReference type="SUPFAM" id="SSF56553">
    <property type="entry name" value="Insert subdomain of RNA polymerase alpha subunit"/>
    <property type="match status" value="1"/>
</dbReference>
<dbReference type="GO" id="GO:0006351">
    <property type="term" value="P:DNA-templated transcription"/>
    <property type="evidence" value="ECO:0007669"/>
    <property type="project" value="UniProtKB-UniRule"/>
</dbReference>
<dbReference type="InterPro" id="IPR036603">
    <property type="entry name" value="RBP11-like"/>
</dbReference>
<dbReference type="Proteomes" id="UP000266258">
    <property type="component" value="Unassembled WGS sequence"/>
</dbReference>
<keyword evidence="7 11" id="KW-0804">Transcription</keyword>
<dbReference type="FunFam" id="2.170.120.12:FF:000001">
    <property type="entry name" value="DNA-directed RNA polymerase subunit alpha"/>
    <property type="match status" value="1"/>
</dbReference>
<dbReference type="Gene3D" id="3.30.1360.10">
    <property type="entry name" value="RNA polymerase, RBP11-like subunit"/>
    <property type="match status" value="1"/>
</dbReference>
<dbReference type="FunFam" id="1.10.150.20:FF:000001">
    <property type="entry name" value="DNA-directed RNA polymerase subunit alpha"/>
    <property type="match status" value="1"/>
</dbReference>
<comment type="subunit">
    <text evidence="11">Homodimer. The RNAP catalytic core consists of 2 alpha, 1 beta, 1 beta' and 1 omega subunit. When a sigma factor is associated with the core the holoenzyme is formed, which can initiate transcription.</text>
</comment>
<evidence type="ECO:0000256" key="2">
    <source>
        <dbReference type="ARBA" id="ARBA00012418"/>
    </source>
</evidence>
<evidence type="ECO:0000256" key="10">
    <source>
        <dbReference type="ARBA" id="ARBA00048552"/>
    </source>
</evidence>
<sequence>MDSKSIELLTPSTIDIEEYAEPYFSKVSLQPLERGFGHTLGNSLRRILLSVMPGAAVTEVCIEGIQQEYGTIKGVQEDVLNILLNFQELAVKLPEGVNDVVVTFTKSGQGALRADSMETSVEGVEVINKDLVLCHLTSPKAEVRIHARIQTGTGYSPAKDRREQGVEQKISILGSKTILLDAKFAPVKVVNYEVANARHGQSNDYDKLTITLQTNGTIDPEDAIRLAASILHQQLVPFVDLKAIEQPVEPTVKKPEFEPILLEPVDALELTVRSANCLKAEDIRYIGELVQKSEVDLLKAPNLGRKSLNEIKDVLKNHGLQLGTRLMNWPPAELKK</sequence>
<keyword evidence="5 11" id="KW-0808">Transferase</keyword>
<feature type="region of interest" description="Alpha N-terminal domain (alpha-NTD)" evidence="11">
    <location>
        <begin position="1"/>
        <end position="242"/>
    </location>
</feature>
<dbReference type="InterPro" id="IPR011263">
    <property type="entry name" value="DNA-dir_RNA_pol_RpoA/D/Rpb3"/>
</dbReference>
<dbReference type="SUPFAM" id="SSF55257">
    <property type="entry name" value="RBP11-like subunits of RNA polymerase"/>
    <property type="match status" value="1"/>
</dbReference>
<evidence type="ECO:0000313" key="13">
    <source>
        <dbReference type="EMBL" id="RIY32967.1"/>
    </source>
</evidence>
<dbReference type="RefSeq" id="WP_119496792.1">
    <property type="nucleotide sequence ID" value="NZ_NRJH01000023.1"/>
</dbReference>
<dbReference type="Gene3D" id="2.170.120.12">
    <property type="entry name" value="DNA-directed RNA polymerase, insert domain"/>
    <property type="match status" value="1"/>
</dbReference>
<comment type="function">
    <text evidence="11">DNA-dependent RNA polymerase catalyzes the transcription of DNA into RNA using the four ribonucleoside triphosphates as substrates.</text>
</comment>
<dbReference type="NCBIfam" id="NF003519">
    <property type="entry name" value="PRK05182.2-5"/>
    <property type="match status" value="1"/>
</dbReference>
<evidence type="ECO:0000259" key="12">
    <source>
        <dbReference type="SMART" id="SM00662"/>
    </source>
</evidence>
<protein>
    <recommendedName>
        <fullName evidence="3 11">DNA-directed RNA polymerase subunit alpha</fullName>
        <shortName evidence="11">RNAP subunit alpha</shortName>
        <ecNumber evidence="2 11">2.7.7.6</ecNumber>
    </recommendedName>
    <alternativeName>
        <fullName evidence="9 11">RNA polymerase subunit alpha</fullName>
    </alternativeName>
    <alternativeName>
        <fullName evidence="8 11">Transcriptase subunit alpha</fullName>
    </alternativeName>
</protein>
<evidence type="ECO:0000256" key="6">
    <source>
        <dbReference type="ARBA" id="ARBA00022695"/>
    </source>
</evidence>
<dbReference type="GO" id="GO:0046983">
    <property type="term" value="F:protein dimerization activity"/>
    <property type="evidence" value="ECO:0007669"/>
    <property type="project" value="InterPro"/>
</dbReference>
<dbReference type="Pfam" id="PF01193">
    <property type="entry name" value="RNA_pol_L"/>
    <property type="match status" value="1"/>
</dbReference>
<evidence type="ECO:0000256" key="7">
    <source>
        <dbReference type="ARBA" id="ARBA00023163"/>
    </source>
</evidence>
<keyword evidence="6 11" id="KW-0548">Nucleotidyltransferase</keyword>
<evidence type="ECO:0000256" key="11">
    <source>
        <dbReference type="HAMAP-Rule" id="MF_00059"/>
    </source>
</evidence>
<comment type="caution">
    <text evidence="13">The sequence shown here is derived from an EMBL/GenBank/DDBJ whole genome shotgun (WGS) entry which is preliminary data.</text>
</comment>
<accession>A0A3A1YA19</accession>
<dbReference type="Pfam" id="PF03118">
    <property type="entry name" value="RNA_pol_A_CTD"/>
    <property type="match status" value="1"/>
</dbReference>
<dbReference type="InterPro" id="IPR036643">
    <property type="entry name" value="RNApol_insert_sf"/>
</dbReference>
<dbReference type="InterPro" id="IPR011773">
    <property type="entry name" value="DNA-dir_RpoA"/>
</dbReference>
<evidence type="ECO:0000313" key="14">
    <source>
        <dbReference type="Proteomes" id="UP000266258"/>
    </source>
</evidence>
<evidence type="ECO:0000256" key="1">
    <source>
        <dbReference type="ARBA" id="ARBA00007123"/>
    </source>
</evidence>
<dbReference type="SMART" id="SM00662">
    <property type="entry name" value="RPOLD"/>
    <property type="match status" value="1"/>
</dbReference>
<dbReference type="NCBIfam" id="TIGR02027">
    <property type="entry name" value="rpoA"/>
    <property type="match status" value="1"/>
</dbReference>
<comment type="domain">
    <text evidence="11">The N-terminal domain is essential for RNAP assembly and basal transcription, whereas the C-terminal domain is involved in interaction with transcriptional regulators and with upstream promoter elements.</text>
</comment>
<dbReference type="SUPFAM" id="SSF47789">
    <property type="entry name" value="C-terminal domain of RNA polymerase alpha subunit"/>
    <property type="match status" value="1"/>
</dbReference>